<dbReference type="Proteomes" id="UP001314170">
    <property type="component" value="Unassembled WGS sequence"/>
</dbReference>
<dbReference type="AlphaFoldDB" id="A0AAV1SFT6"/>
<name>A0AAV1SFT6_9ROSI</name>
<evidence type="ECO:0000313" key="2">
    <source>
        <dbReference type="Proteomes" id="UP001314170"/>
    </source>
</evidence>
<evidence type="ECO:0000313" key="1">
    <source>
        <dbReference type="EMBL" id="CAK7350306.1"/>
    </source>
</evidence>
<organism evidence="1 2">
    <name type="scientific">Dovyalis caffra</name>
    <dbReference type="NCBI Taxonomy" id="77055"/>
    <lineage>
        <taxon>Eukaryota</taxon>
        <taxon>Viridiplantae</taxon>
        <taxon>Streptophyta</taxon>
        <taxon>Embryophyta</taxon>
        <taxon>Tracheophyta</taxon>
        <taxon>Spermatophyta</taxon>
        <taxon>Magnoliopsida</taxon>
        <taxon>eudicotyledons</taxon>
        <taxon>Gunneridae</taxon>
        <taxon>Pentapetalae</taxon>
        <taxon>rosids</taxon>
        <taxon>fabids</taxon>
        <taxon>Malpighiales</taxon>
        <taxon>Salicaceae</taxon>
        <taxon>Flacourtieae</taxon>
        <taxon>Dovyalis</taxon>
    </lineage>
</organism>
<protein>
    <submittedName>
        <fullName evidence="1">Uncharacterized protein</fullName>
    </submittedName>
</protein>
<proteinExistence type="predicted"/>
<gene>
    <name evidence="1" type="ORF">DCAF_LOCUS23034</name>
</gene>
<accession>A0AAV1SFT6</accession>
<keyword evidence="2" id="KW-1185">Reference proteome</keyword>
<dbReference type="EMBL" id="CAWUPB010001184">
    <property type="protein sequence ID" value="CAK7350306.1"/>
    <property type="molecule type" value="Genomic_DNA"/>
</dbReference>
<reference evidence="1 2" key="1">
    <citation type="submission" date="2024-01" db="EMBL/GenBank/DDBJ databases">
        <authorList>
            <person name="Waweru B."/>
        </authorList>
    </citation>
    <scope>NUCLEOTIDE SEQUENCE [LARGE SCALE GENOMIC DNA]</scope>
</reference>
<sequence>MEMTRRWVIFLVNIDSCSLIRRGTRWWEIDAFVEDVKNMLERLRNVRVSIISRNALV</sequence>
<comment type="caution">
    <text evidence="1">The sequence shown here is derived from an EMBL/GenBank/DDBJ whole genome shotgun (WGS) entry which is preliminary data.</text>
</comment>